<evidence type="ECO:0000313" key="10">
    <source>
        <dbReference type="Proteomes" id="UP000029004"/>
    </source>
</evidence>
<evidence type="ECO:0000256" key="7">
    <source>
        <dbReference type="SAM" id="Phobius"/>
    </source>
</evidence>
<dbReference type="InterPro" id="IPR052027">
    <property type="entry name" value="PspC"/>
</dbReference>
<organism evidence="9 10">
    <name type="scientific">Bifidobacterium stellenboschense</name>
    <dbReference type="NCBI Taxonomy" id="762211"/>
    <lineage>
        <taxon>Bacteria</taxon>
        <taxon>Bacillati</taxon>
        <taxon>Actinomycetota</taxon>
        <taxon>Actinomycetes</taxon>
        <taxon>Bifidobacteriales</taxon>
        <taxon>Bifidobacteriaceae</taxon>
        <taxon>Bifidobacterium</taxon>
    </lineage>
</organism>
<feature type="region of interest" description="Disordered" evidence="6">
    <location>
        <begin position="599"/>
        <end position="632"/>
    </location>
</feature>
<feature type="transmembrane region" description="Helical" evidence="7">
    <location>
        <begin position="285"/>
        <end position="306"/>
    </location>
</feature>
<feature type="transmembrane region" description="Helical" evidence="7">
    <location>
        <begin position="245"/>
        <end position="265"/>
    </location>
</feature>
<proteinExistence type="predicted"/>
<dbReference type="Pfam" id="PF04024">
    <property type="entry name" value="PspC"/>
    <property type="match status" value="1"/>
</dbReference>
<dbReference type="OrthoDB" id="7359894at2"/>
<feature type="region of interest" description="Disordered" evidence="6">
    <location>
        <begin position="149"/>
        <end position="189"/>
    </location>
</feature>
<dbReference type="STRING" id="762211.BSTEL_0748"/>
<evidence type="ECO:0000256" key="4">
    <source>
        <dbReference type="ARBA" id="ARBA00022989"/>
    </source>
</evidence>
<evidence type="ECO:0000313" key="9">
    <source>
        <dbReference type="EMBL" id="KFI97988.1"/>
    </source>
</evidence>
<evidence type="ECO:0000256" key="2">
    <source>
        <dbReference type="ARBA" id="ARBA00022475"/>
    </source>
</evidence>
<keyword evidence="4 7" id="KW-1133">Transmembrane helix</keyword>
<dbReference type="PANTHER" id="PTHR33885:SF3">
    <property type="entry name" value="PHAGE SHOCK PROTEIN C"/>
    <property type="match status" value="1"/>
</dbReference>
<comment type="subcellular location">
    <subcellularLocation>
        <location evidence="1">Cell membrane</location>
        <topology evidence="1">Single-pass membrane protein</topology>
    </subcellularLocation>
</comment>
<dbReference type="PANTHER" id="PTHR33885">
    <property type="entry name" value="PHAGE SHOCK PROTEIN C"/>
    <property type="match status" value="1"/>
</dbReference>
<dbReference type="AlphaFoldDB" id="A0A087DR38"/>
<dbReference type="EMBL" id="JGZP01000010">
    <property type="protein sequence ID" value="KFI97988.1"/>
    <property type="molecule type" value="Genomic_DNA"/>
</dbReference>
<feature type="compositionally biased region" description="Gly residues" evidence="6">
    <location>
        <begin position="157"/>
        <end position="168"/>
    </location>
</feature>
<sequence>MNENNNKILPKVFAWFRASGVVRGDDRWIGGVCSGIAARLGWSPTLVRALMIVFTFLFGFGAALYAFAWLMLPDARDGRILAEELVAGRWDWNCLGAFVMLGVAVLIVGAGWVAIAVAAVALWAICQSGMRQQHGYGYGYRKEGPNGPYSPVPPRGYPGGGAAGGPAYPGGPVPPQGAPVNPAGSPAGPAAPYSPAQAYGAPSYGAPSYGPAPAPAPMPTMRTIPVSAIPAPTPRRARRKPAGPFLVLLVMGLSLVSGAAVMLAMEHGYADSHTGESIVNAVTMMTVWISAVCIAMGVLLVILGAVGRRSGGLIPLALIAGFVACCMIVATGVAGYSTYDINTVRNGYTEVRLGAGSSAGSENAYGMVAVQARLGENSDAVYSDGSNGTSSLNPNMNYWVSDSSPETFRTLEQGVHFQGVDYDLSTANIDLSKYGNWSYGGDRTNTYKAGCPAGQINLSVRNAHVYVTLPDGCPYAFGSGGFVYTQGDTLGGYDQIVRNNGTTTLEVPFLERLAGVRDNRDDSMMNADGYQSGNYDWQGNGETDESSFLINVASGVSGKVIVRYASETLLPSYTDFVRQIAKNDVASLDLTTRKHYAVQNGDTTASGTNDSGSKDSGSKDSGANDKKEHSDD</sequence>
<dbReference type="RefSeq" id="WP_051922825.1">
    <property type="nucleotide sequence ID" value="NZ_JGZP01000010.1"/>
</dbReference>
<keyword evidence="2" id="KW-1003">Cell membrane</keyword>
<evidence type="ECO:0000256" key="1">
    <source>
        <dbReference type="ARBA" id="ARBA00004162"/>
    </source>
</evidence>
<feature type="domain" description="Phage shock protein PspC N-terminal" evidence="8">
    <location>
        <begin position="24"/>
        <end position="74"/>
    </location>
</feature>
<name>A0A087DR38_9BIFI</name>
<accession>A0A087DR38</accession>
<dbReference type="InterPro" id="IPR007168">
    <property type="entry name" value="Phageshock_PspC_N"/>
</dbReference>
<feature type="transmembrane region" description="Helical" evidence="7">
    <location>
        <begin position="49"/>
        <end position="72"/>
    </location>
</feature>
<comment type="caution">
    <text evidence="9">The sequence shown here is derived from an EMBL/GenBank/DDBJ whole genome shotgun (WGS) entry which is preliminary data.</text>
</comment>
<feature type="compositionally biased region" description="Low complexity" evidence="6">
    <location>
        <begin position="178"/>
        <end position="189"/>
    </location>
</feature>
<feature type="transmembrane region" description="Helical" evidence="7">
    <location>
        <begin position="313"/>
        <end position="336"/>
    </location>
</feature>
<evidence type="ECO:0000256" key="5">
    <source>
        <dbReference type="ARBA" id="ARBA00023136"/>
    </source>
</evidence>
<evidence type="ECO:0000256" key="3">
    <source>
        <dbReference type="ARBA" id="ARBA00022692"/>
    </source>
</evidence>
<feature type="compositionally biased region" description="Basic and acidic residues" evidence="6">
    <location>
        <begin position="612"/>
        <end position="632"/>
    </location>
</feature>
<dbReference type="Proteomes" id="UP000029004">
    <property type="component" value="Unassembled WGS sequence"/>
</dbReference>
<keyword evidence="10" id="KW-1185">Reference proteome</keyword>
<reference evidence="9 10" key="1">
    <citation type="submission" date="2014-03" db="EMBL/GenBank/DDBJ databases">
        <title>Genomics of Bifidobacteria.</title>
        <authorList>
            <person name="Ventura M."/>
            <person name="Milani C."/>
            <person name="Lugli G.A."/>
        </authorList>
    </citation>
    <scope>NUCLEOTIDE SEQUENCE [LARGE SCALE GENOMIC DNA]</scope>
    <source>
        <strain evidence="9 10">DSM 23968</strain>
    </source>
</reference>
<dbReference type="GO" id="GO:0005886">
    <property type="term" value="C:plasma membrane"/>
    <property type="evidence" value="ECO:0007669"/>
    <property type="project" value="UniProtKB-SubCell"/>
</dbReference>
<evidence type="ECO:0000259" key="8">
    <source>
        <dbReference type="Pfam" id="PF04024"/>
    </source>
</evidence>
<protein>
    <submittedName>
        <fullName evidence="9">PspC family transcriptional regulator</fullName>
    </submittedName>
</protein>
<evidence type="ECO:0000256" key="6">
    <source>
        <dbReference type="SAM" id="MobiDB-lite"/>
    </source>
</evidence>
<keyword evidence="5 7" id="KW-0472">Membrane</keyword>
<keyword evidence="3 7" id="KW-0812">Transmembrane</keyword>
<gene>
    <name evidence="9" type="ORF">BSTEL_0748</name>
</gene>
<feature type="transmembrane region" description="Helical" evidence="7">
    <location>
        <begin position="92"/>
        <end position="125"/>
    </location>
</feature>
<dbReference type="eggNOG" id="COG1983">
    <property type="taxonomic scope" value="Bacteria"/>
</dbReference>